<evidence type="ECO:0000313" key="2">
    <source>
        <dbReference type="EMBL" id="CEM51613.1"/>
    </source>
</evidence>
<feature type="signal peptide" evidence="1">
    <location>
        <begin position="1"/>
        <end position="19"/>
    </location>
</feature>
<proteinExistence type="predicted"/>
<reference evidence="2" key="1">
    <citation type="submission" date="2014-11" db="EMBL/GenBank/DDBJ databases">
        <authorList>
            <person name="Otto D Thomas"/>
            <person name="Naeem Raeece"/>
        </authorList>
    </citation>
    <scope>NUCLEOTIDE SEQUENCE</scope>
</reference>
<protein>
    <submittedName>
        <fullName evidence="2">Uncharacterized protein</fullName>
    </submittedName>
</protein>
<dbReference type="EMBL" id="CDMZ01004995">
    <property type="protein sequence ID" value="CEM51613.1"/>
    <property type="molecule type" value="Genomic_DNA"/>
</dbReference>
<accession>A0A0G4I412</accession>
<name>A0A0G4I412_9ALVE</name>
<evidence type="ECO:0000256" key="1">
    <source>
        <dbReference type="SAM" id="SignalP"/>
    </source>
</evidence>
<feature type="chain" id="PRO_5005192705" evidence="1">
    <location>
        <begin position="20"/>
        <end position="779"/>
    </location>
</feature>
<dbReference type="PhylomeDB" id="A0A0G4I412"/>
<gene>
    <name evidence="2" type="ORF">Cvel_10735</name>
</gene>
<dbReference type="VEuPathDB" id="CryptoDB:Cvel_10735"/>
<organism evidence="2">
    <name type="scientific">Chromera velia CCMP2878</name>
    <dbReference type="NCBI Taxonomy" id="1169474"/>
    <lineage>
        <taxon>Eukaryota</taxon>
        <taxon>Sar</taxon>
        <taxon>Alveolata</taxon>
        <taxon>Colpodellida</taxon>
        <taxon>Chromeraceae</taxon>
        <taxon>Chromera</taxon>
    </lineage>
</organism>
<sequence>MKVFLQLCVSVLLLAVTDAAIELPEKLKLEDLTKAFEGLKPDLSVDKGGKVSKFQKKGICGDGMTDLSTEECDEGAENGQPGSFCLANCTYVSEVKCSALLINTTAALEEAQICRTATKVEFALQETVDVELPNLTIVTGDFETQNGETTQMRSLTMPNLIAVAGDVSFTDSSAPEMLFADFPSLLFATTVEFESESGGPTPMKIERVSFPSLISVVRDLQLQRLPQLHTAVFDSLEFVEDDIDVNDCPLLKSLHFPKLIYAGDINIERNERMTKVEFPSLYALRSDFEIDDMPSLQTVSAPVLTLGGTVPGWQVFAPVLGPSGFTFILCSLPAFEENYLRSNQCANDLCTVEGTLSDACASEKKGNDEPPGKAKEGGIFGLEGLKGKGVDLSGLLSFDKRGLGISSEKGVNKDKTEKKVKDECPEYYPEELKGKGKKPPVCGNGIVEVGEECDGDARVCDNSACVFLTGGSSGVCDLGDSARFNSTAEFESLLDCAIIIVNSLGLDIGVPPNFHLPLLEAFYGSINAVSGSGFNPVVEFSFPRARYVPSIGFGQISETKDLEIVDFPCARQSGTLNIGSAPRFRKWNVPRVEVMQQLRLRLTGDSSTPFDISMPEAVVVRNMNVQDTAGLQRILLPEAVFIDSGTTAIGNTDLEVFSVPKMSQSLDTDITLQNNPKLTLFDNSGRLFTPAEITVKANAVDGINLLFCSLNAFQKNMIEAANPPNSCSTSDSPPCSLIGGGDKGCASVKKGNKGGEGEEEKGGKLFDFEGIDLMGLLKG</sequence>
<dbReference type="AlphaFoldDB" id="A0A0G4I412"/>
<keyword evidence="1" id="KW-0732">Signal</keyword>